<comment type="caution">
    <text evidence="6">The sequence shown here is derived from an EMBL/GenBank/DDBJ whole genome shotgun (WGS) entry which is preliminary data.</text>
</comment>
<dbReference type="SMART" id="SM00421">
    <property type="entry name" value="HTH_LUXR"/>
    <property type="match status" value="1"/>
</dbReference>
<keyword evidence="2 6" id="KW-0238">DNA-binding</keyword>
<dbReference type="InterPro" id="IPR058245">
    <property type="entry name" value="NreC/VraR/RcsB-like_REC"/>
</dbReference>
<name>A0A917PVV1_9PSED</name>
<dbReference type="PANTHER" id="PTHR45566">
    <property type="entry name" value="HTH-TYPE TRANSCRIPTIONAL REGULATOR YHJB-RELATED"/>
    <property type="match status" value="1"/>
</dbReference>
<dbReference type="SUPFAM" id="SSF52172">
    <property type="entry name" value="CheY-like"/>
    <property type="match status" value="1"/>
</dbReference>
<evidence type="ECO:0000256" key="2">
    <source>
        <dbReference type="ARBA" id="ARBA00023125"/>
    </source>
</evidence>
<feature type="domain" description="Response regulatory" evidence="5">
    <location>
        <begin position="9"/>
        <end position="126"/>
    </location>
</feature>
<organism evidence="6 7">
    <name type="scientific">Pseudomonas matsuisoli</name>
    <dbReference type="NCBI Taxonomy" id="1515666"/>
    <lineage>
        <taxon>Bacteria</taxon>
        <taxon>Pseudomonadati</taxon>
        <taxon>Pseudomonadota</taxon>
        <taxon>Gammaproteobacteria</taxon>
        <taxon>Pseudomonadales</taxon>
        <taxon>Pseudomonadaceae</taxon>
        <taxon>Pseudomonas</taxon>
    </lineage>
</organism>
<reference evidence="6" key="1">
    <citation type="journal article" date="2014" name="Int. J. Syst. Evol. Microbiol.">
        <title>Complete genome sequence of Corynebacterium casei LMG S-19264T (=DSM 44701T), isolated from a smear-ripened cheese.</title>
        <authorList>
            <consortium name="US DOE Joint Genome Institute (JGI-PGF)"/>
            <person name="Walter F."/>
            <person name="Albersmeier A."/>
            <person name="Kalinowski J."/>
            <person name="Ruckert C."/>
        </authorList>
    </citation>
    <scope>NUCLEOTIDE SEQUENCE</scope>
    <source>
        <strain evidence="6">JCM 30078</strain>
    </source>
</reference>
<dbReference type="InterPro" id="IPR000792">
    <property type="entry name" value="Tscrpt_reg_LuxR_C"/>
</dbReference>
<evidence type="ECO:0000259" key="4">
    <source>
        <dbReference type="PROSITE" id="PS50043"/>
    </source>
</evidence>
<proteinExistence type="predicted"/>
<dbReference type="InterPro" id="IPR001789">
    <property type="entry name" value="Sig_transdc_resp-reg_receiver"/>
</dbReference>
<dbReference type="Gene3D" id="1.10.10.10">
    <property type="entry name" value="Winged helix-like DNA-binding domain superfamily/Winged helix DNA-binding domain"/>
    <property type="match status" value="1"/>
</dbReference>
<dbReference type="GO" id="GO:0000160">
    <property type="term" value="P:phosphorelay signal transduction system"/>
    <property type="evidence" value="ECO:0007669"/>
    <property type="project" value="InterPro"/>
</dbReference>
<dbReference type="InterPro" id="IPR011006">
    <property type="entry name" value="CheY-like_superfamily"/>
</dbReference>
<feature type="domain" description="HTH luxR-type" evidence="4">
    <location>
        <begin position="145"/>
        <end position="210"/>
    </location>
</feature>
<dbReference type="AlphaFoldDB" id="A0A917PVV1"/>
<keyword evidence="7" id="KW-1185">Reference proteome</keyword>
<dbReference type="InterPro" id="IPR036388">
    <property type="entry name" value="WH-like_DNA-bd_sf"/>
</dbReference>
<dbReference type="RefSeq" id="WP_188983121.1">
    <property type="nucleotide sequence ID" value="NZ_BMPO01000004.1"/>
</dbReference>
<dbReference type="PANTHER" id="PTHR45566:SF2">
    <property type="entry name" value="NARL SUBFAMILY"/>
    <property type="match status" value="1"/>
</dbReference>
<dbReference type="InterPro" id="IPR051015">
    <property type="entry name" value="EvgA-like"/>
</dbReference>
<dbReference type="PRINTS" id="PR00038">
    <property type="entry name" value="HTHLUXR"/>
</dbReference>
<dbReference type="PROSITE" id="PS50110">
    <property type="entry name" value="RESPONSE_REGULATORY"/>
    <property type="match status" value="1"/>
</dbReference>
<dbReference type="GO" id="GO:0006355">
    <property type="term" value="P:regulation of DNA-templated transcription"/>
    <property type="evidence" value="ECO:0007669"/>
    <property type="project" value="InterPro"/>
</dbReference>
<dbReference type="SMART" id="SM00448">
    <property type="entry name" value="REC"/>
    <property type="match status" value="1"/>
</dbReference>
<dbReference type="Pfam" id="PF00196">
    <property type="entry name" value="GerE"/>
    <property type="match status" value="1"/>
</dbReference>
<keyword evidence="1 3" id="KW-0597">Phosphoprotein</keyword>
<protein>
    <submittedName>
        <fullName evidence="6">DNA-binding response regulator</fullName>
    </submittedName>
</protein>
<evidence type="ECO:0000256" key="3">
    <source>
        <dbReference type="PROSITE-ProRule" id="PRU00169"/>
    </source>
</evidence>
<dbReference type="SUPFAM" id="SSF46894">
    <property type="entry name" value="C-terminal effector domain of the bipartite response regulators"/>
    <property type="match status" value="1"/>
</dbReference>
<evidence type="ECO:0000256" key="1">
    <source>
        <dbReference type="ARBA" id="ARBA00022553"/>
    </source>
</evidence>
<dbReference type="InterPro" id="IPR016032">
    <property type="entry name" value="Sig_transdc_resp-reg_C-effctor"/>
</dbReference>
<accession>A0A917PVV1</accession>
<dbReference type="Gene3D" id="3.40.50.2300">
    <property type="match status" value="1"/>
</dbReference>
<dbReference type="Pfam" id="PF00072">
    <property type="entry name" value="Response_reg"/>
    <property type="match status" value="1"/>
</dbReference>
<evidence type="ECO:0000259" key="5">
    <source>
        <dbReference type="PROSITE" id="PS50110"/>
    </source>
</evidence>
<dbReference type="PROSITE" id="PS50043">
    <property type="entry name" value="HTH_LUXR_2"/>
    <property type="match status" value="1"/>
</dbReference>
<dbReference type="CDD" id="cd17535">
    <property type="entry name" value="REC_NarL-like"/>
    <property type="match status" value="1"/>
</dbReference>
<evidence type="ECO:0000313" key="6">
    <source>
        <dbReference type="EMBL" id="GGJ94304.1"/>
    </source>
</evidence>
<reference evidence="6" key="2">
    <citation type="submission" date="2020-09" db="EMBL/GenBank/DDBJ databases">
        <authorList>
            <person name="Sun Q."/>
            <person name="Ohkuma M."/>
        </authorList>
    </citation>
    <scope>NUCLEOTIDE SEQUENCE</scope>
    <source>
        <strain evidence="6">JCM 30078</strain>
    </source>
</reference>
<dbReference type="CDD" id="cd06170">
    <property type="entry name" value="LuxR_C_like"/>
    <property type="match status" value="1"/>
</dbReference>
<dbReference type="EMBL" id="BMPO01000004">
    <property type="protein sequence ID" value="GGJ94304.1"/>
    <property type="molecule type" value="Genomic_DNA"/>
</dbReference>
<feature type="modified residue" description="4-aspartylphosphate" evidence="3">
    <location>
        <position position="61"/>
    </location>
</feature>
<evidence type="ECO:0000313" key="7">
    <source>
        <dbReference type="Proteomes" id="UP000635983"/>
    </source>
</evidence>
<dbReference type="Proteomes" id="UP000635983">
    <property type="component" value="Unassembled WGS sequence"/>
</dbReference>
<dbReference type="GO" id="GO:0003677">
    <property type="term" value="F:DNA binding"/>
    <property type="evidence" value="ECO:0007669"/>
    <property type="project" value="UniProtKB-KW"/>
</dbReference>
<gene>
    <name evidence="6" type="ORF">GCM10009304_20460</name>
</gene>
<sequence>MAKISRTERVIIGDDHPVFREGLSRIVRNLLPEATVVEAGTLQEVLDAARATPAPTLILLDLMFPGVEPKQSIADLRQEFQQTSLIIVSMIENSALIDTLMSCGADGFIGKALNATEIADAIVHVRNGDFVVRYNTSTLISTLDVQSQIDQLTARQRDVLRLLVDGLSNKEIARILDISPFTVRIHVSALLRVLKVNSRAAAAGIGAQAGLFRQG</sequence>